<sequence>MDHGGMDHGGMGADSGMLSEEELGALADATGADADRLFLEGMIAHHEGAVAMAQDEVDGGRDADAIALAQEIITAQEEEITTMNDLLATLDPARS</sequence>
<evidence type="ECO:0000313" key="3">
    <source>
        <dbReference type="Proteomes" id="UP001157161"/>
    </source>
</evidence>
<feature type="domain" description="DUF305" evidence="1">
    <location>
        <begin position="4"/>
        <end position="87"/>
    </location>
</feature>
<dbReference type="EMBL" id="BSUM01000001">
    <property type="protein sequence ID" value="GMA32342.1"/>
    <property type="molecule type" value="Genomic_DNA"/>
</dbReference>
<reference evidence="2" key="1">
    <citation type="journal article" date="2014" name="Int. J. Syst. Evol. Microbiol.">
        <title>Complete genome sequence of Corynebacterium casei LMG S-19264T (=DSM 44701T), isolated from a smear-ripened cheese.</title>
        <authorList>
            <consortium name="US DOE Joint Genome Institute (JGI-PGF)"/>
            <person name="Walter F."/>
            <person name="Albersmeier A."/>
            <person name="Kalinowski J."/>
            <person name="Ruckert C."/>
        </authorList>
    </citation>
    <scope>NUCLEOTIDE SEQUENCE</scope>
    <source>
        <strain evidence="2">NBRC 112290</strain>
    </source>
</reference>
<comment type="caution">
    <text evidence="2">The sequence shown here is derived from an EMBL/GenBank/DDBJ whole genome shotgun (WGS) entry which is preliminary data.</text>
</comment>
<evidence type="ECO:0000313" key="2">
    <source>
        <dbReference type="EMBL" id="GMA32342.1"/>
    </source>
</evidence>
<dbReference type="Pfam" id="PF03713">
    <property type="entry name" value="DUF305"/>
    <property type="match status" value="1"/>
</dbReference>
<protein>
    <recommendedName>
        <fullName evidence="1">DUF305 domain-containing protein</fullName>
    </recommendedName>
</protein>
<dbReference type="InterPro" id="IPR005183">
    <property type="entry name" value="DUF305_CopM-like"/>
</dbReference>
<dbReference type="PANTHER" id="PTHR36933:SF1">
    <property type="entry name" value="SLL0788 PROTEIN"/>
    <property type="match status" value="1"/>
</dbReference>
<gene>
    <name evidence="2" type="ORF">GCM10025875_23340</name>
</gene>
<dbReference type="InterPro" id="IPR012347">
    <property type="entry name" value="Ferritin-like"/>
</dbReference>
<accession>A0AA37XFJ6</accession>
<dbReference type="PANTHER" id="PTHR36933">
    <property type="entry name" value="SLL0788 PROTEIN"/>
    <property type="match status" value="1"/>
</dbReference>
<dbReference type="Gene3D" id="1.20.1260.10">
    <property type="match status" value="1"/>
</dbReference>
<keyword evidence="3" id="KW-1185">Reference proteome</keyword>
<reference evidence="2" key="2">
    <citation type="submission" date="2023-02" db="EMBL/GenBank/DDBJ databases">
        <authorList>
            <person name="Sun Q."/>
            <person name="Mori K."/>
        </authorList>
    </citation>
    <scope>NUCLEOTIDE SEQUENCE</scope>
    <source>
        <strain evidence="2">NBRC 112290</strain>
    </source>
</reference>
<evidence type="ECO:0000259" key="1">
    <source>
        <dbReference type="Pfam" id="PF03713"/>
    </source>
</evidence>
<dbReference type="Proteomes" id="UP001157161">
    <property type="component" value="Unassembled WGS sequence"/>
</dbReference>
<organism evidence="2 3">
    <name type="scientific">Litorihabitans aurantiacus</name>
    <dbReference type="NCBI Taxonomy" id="1930061"/>
    <lineage>
        <taxon>Bacteria</taxon>
        <taxon>Bacillati</taxon>
        <taxon>Actinomycetota</taxon>
        <taxon>Actinomycetes</taxon>
        <taxon>Micrococcales</taxon>
        <taxon>Beutenbergiaceae</taxon>
        <taxon>Litorihabitans</taxon>
    </lineage>
</organism>
<name>A0AA37XFJ6_9MICO</name>
<dbReference type="AlphaFoldDB" id="A0AA37XFJ6"/>
<proteinExistence type="predicted"/>